<dbReference type="InterPro" id="IPR000873">
    <property type="entry name" value="AMP-dep_synth/lig_dom"/>
</dbReference>
<evidence type="ECO:0000256" key="1">
    <source>
        <dbReference type="ARBA" id="ARBA00022723"/>
    </source>
</evidence>
<feature type="domain" description="AMP-binding enzyme C-terminal" evidence="3">
    <location>
        <begin position="410"/>
        <end position="485"/>
    </location>
</feature>
<dbReference type="RefSeq" id="WP_320203677.1">
    <property type="nucleotide sequence ID" value="NZ_CP192785.1"/>
</dbReference>
<dbReference type="InterPro" id="IPR020845">
    <property type="entry name" value="AMP-binding_CS"/>
</dbReference>
<name>A0AAW9FPP3_9HYPH</name>
<evidence type="ECO:0000313" key="4">
    <source>
        <dbReference type="EMBL" id="MDX8305557.1"/>
    </source>
</evidence>
<feature type="domain" description="AMP-dependent synthetase/ligase" evidence="2">
    <location>
        <begin position="11"/>
        <end position="356"/>
    </location>
</feature>
<evidence type="ECO:0000259" key="2">
    <source>
        <dbReference type="Pfam" id="PF00501"/>
    </source>
</evidence>
<dbReference type="GO" id="GO:0005737">
    <property type="term" value="C:cytoplasm"/>
    <property type="evidence" value="ECO:0007669"/>
    <property type="project" value="TreeGrafter"/>
</dbReference>
<dbReference type="EMBL" id="JAVRAF010000021">
    <property type="protein sequence ID" value="MDX8305557.1"/>
    <property type="molecule type" value="Genomic_DNA"/>
</dbReference>
<dbReference type="InterPro" id="IPR042099">
    <property type="entry name" value="ANL_N_sf"/>
</dbReference>
<dbReference type="GO" id="GO:0031177">
    <property type="term" value="F:phosphopantetheine binding"/>
    <property type="evidence" value="ECO:0007669"/>
    <property type="project" value="TreeGrafter"/>
</dbReference>
<protein>
    <submittedName>
        <fullName evidence="4">AMP-binding protein</fullName>
    </submittedName>
</protein>
<dbReference type="Pfam" id="PF00501">
    <property type="entry name" value="AMP-binding"/>
    <property type="match status" value="1"/>
</dbReference>
<dbReference type="GO" id="GO:0046872">
    <property type="term" value="F:metal ion binding"/>
    <property type="evidence" value="ECO:0007669"/>
    <property type="project" value="UniProtKB-KW"/>
</dbReference>
<dbReference type="PROSITE" id="PS00455">
    <property type="entry name" value="AMP_BINDING"/>
    <property type="match status" value="1"/>
</dbReference>
<dbReference type="Gene3D" id="3.40.50.12780">
    <property type="entry name" value="N-terminal domain of ligase-like"/>
    <property type="match status" value="1"/>
</dbReference>
<dbReference type="PANTHER" id="PTHR45527:SF1">
    <property type="entry name" value="FATTY ACID SYNTHASE"/>
    <property type="match status" value="1"/>
</dbReference>
<dbReference type="SUPFAM" id="SSF56801">
    <property type="entry name" value="Acetyl-CoA synthetase-like"/>
    <property type="match status" value="1"/>
</dbReference>
<comment type="caution">
    <text evidence="4">The sequence shown here is derived from an EMBL/GenBank/DDBJ whole genome shotgun (WGS) entry which is preliminary data.</text>
</comment>
<sequence>MVDHILSRIRDHIKNAPDAPALVSDAGVVSFRELSRRCESFRLSLANIDAGPLLIVGHKQHDCVAAMLACAMSGRPFVFVDSSNPVQRIERIAAISGARYTFLASKDIDLPSLQPVDGVSIGNDEAAELPMATVDGGTLFYIVFTSGSTGQPKGVAVSRDNFAAFDSWYGPMLKQHAGQGAHVNHASLAFDMGMLDLWPALANGAPVIMLDHRNNIRARNNLRLLAENGTTTPASWFSTPSLLQIMCTDKTFNGVTFPELKCIFVGGEVVQKSLVRDLWKRFPETKLCHAYGPTEVTCVTHVKILDQADLDGDLLPLGPALAPSAMRILSADGTEALQGEPGEVELSGPQVAQGYLPVDHPRNSAFGSGRGTRTYMTGDLGFIDAAGNLTLLGRVDRQIKWNGNRIELDEIERAAYDLPYASQAACVPVLDEGRVTNVVLFLKLQPGMSASRSRIIEEMRHALPETMIPRDVRLVESFILTTNGKIDVACMLAQHLLEAALPDLVQRRLMSAECD</sequence>
<proteinExistence type="predicted"/>
<dbReference type="InterPro" id="IPR025110">
    <property type="entry name" value="AMP-bd_C"/>
</dbReference>
<dbReference type="GO" id="GO:0043041">
    <property type="term" value="P:amino acid activation for nonribosomal peptide biosynthetic process"/>
    <property type="evidence" value="ECO:0007669"/>
    <property type="project" value="TreeGrafter"/>
</dbReference>
<evidence type="ECO:0000259" key="3">
    <source>
        <dbReference type="Pfam" id="PF13193"/>
    </source>
</evidence>
<keyword evidence="1" id="KW-0479">Metal-binding</keyword>
<dbReference type="Pfam" id="PF13193">
    <property type="entry name" value="AMP-binding_C"/>
    <property type="match status" value="1"/>
</dbReference>
<accession>A0AAW9FPP3</accession>
<dbReference type="AlphaFoldDB" id="A0AAW9FPP3"/>
<dbReference type="PANTHER" id="PTHR45527">
    <property type="entry name" value="NONRIBOSOMAL PEPTIDE SYNTHETASE"/>
    <property type="match status" value="1"/>
</dbReference>
<dbReference type="Gene3D" id="3.30.300.30">
    <property type="match status" value="1"/>
</dbReference>
<gene>
    <name evidence="4" type="ORF">RMR22_25285</name>
</gene>
<organism evidence="4">
    <name type="scientific">Agrobacterium rosae</name>
    <dbReference type="NCBI Taxonomy" id="1972867"/>
    <lineage>
        <taxon>Bacteria</taxon>
        <taxon>Pseudomonadati</taxon>
        <taxon>Pseudomonadota</taxon>
        <taxon>Alphaproteobacteria</taxon>
        <taxon>Hyphomicrobiales</taxon>
        <taxon>Rhizobiaceae</taxon>
        <taxon>Rhizobium/Agrobacterium group</taxon>
        <taxon>Agrobacterium</taxon>
    </lineage>
</organism>
<dbReference type="GO" id="GO:0044550">
    <property type="term" value="P:secondary metabolite biosynthetic process"/>
    <property type="evidence" value="ECO:0007669"/>
    <property type="project" value="TreeGrafter"/>
</dbReference>
<reference evidence="4" key="1">
    <citation type="journal article" date="2023" name="Phytobiomes J">
        <title>Deciphering the key players within the bacterial microbiota associated with aerial crown gall tumors on rhododendron: Insights into the gallobiome.</title>
        <authorList>
            <person name="Kuzmanovic N."/>
            <person name="Nesme J."/>
            <person name="Wolf J."/>
            <person name="Neumann-Schaal M."/>
            <person name="Petersen J."/>
            <person name="Fernandez-Gnecco G."/>
            <person name="Sproeer C."/>
            <person name="Bunk B."/>
            <person name="Overmann J."/>
            <person name="Sorensen S.J."/>
            <person name="Idczak E."/>
            <person name="Smalla K."/>
        </authorList>
    </citation>
    <scope>NUCLEOTIDE SEQUENCE</scope>
    <source>
        <strain evidence="4">Rho-11.1</strain>
    </source>
</reference>
<dbReference type="InterPro" id="IPR045851">
    <property type="entry name" value="AMP-bd_C_sf"/>
</dbReference>